<proteinExistence type="predicted"/>
<evidence type="ECO:0000313" key="1">
    <source>
        <dbReference type="EMBL" id="JAP90483.1"/>
    </source>
</evidence>
<name>A0A146K0R6_9EUKA</name>
<reference evidence="1" key="1">
    <citation type="submission" date="2015-07" db="EMBL/GenBank/DDBJ databases">
        <title>Adaptation to a free-living lifestyle via gene acquisitions in the diplomonad Trepomonas sp. PC1.</title>
        <authorList>
            <person name="Xu F."/>
            <person name="Jerlstrom-Hultqvist J."/>
            <person name="Kolisko M."/>
            <person name="Simpson A.G.B."/>
            <person name="Roger A.J."/>
            <person name="Svard S.G."/>
            <person name="Andersson J.O."/>
        </authorList>
    </citation>
    <scope>NUCLEOTIDE SEQUENCE</scope>
    <source>
        <strain evidence="1">PC1</strain>
    </source>
</reference>
<dbReference type="EMBL" id="GDID01006123">
    <property type="protein sequence ID" value="JAP90483.1"/>
    <property type="molecule type" value="Transcribed_RNA"/>
</dbReference>
<accession>A0A146K0R6</accession>
<sequence length="1410" mass="165503">SMVSKQITRQIEKLNQLIFYFVKLTETIKKIQQDQDEYQSAENIVQMVCDQHTKRLENRNNYNTIALQSSIKRFIQNVEAQFSVDSDSMYTKFMQSNQFSVEVLKSNFEMLQQNGFINFGFSNFVDFYPINIDYDQDAVEEIQMLRIDLDNIQTPTEEVINDQEFSTALQKFTGLIVTSISSLIIDEAIKDNTQLQKQLQHSNFATFTSSFSLSQFQYNFESTQPFVKDFIEQIASFGTQVSNLLVQFGQLINPFLESLPTKIYDQIAQPQNLLQQRTQIELSYQSFIDELQKQVQINQVCKNFLKEKAGQIDNLKTSIKQFVEQTFVEINNSITDKSQSKLNDVFDQLKTVLKIHQSISQLEVWLDGAEYRILQQNLLLQRQQILKSQLEAQRKICDNNYQNCKLQQDSEHLYKLRLSILQFAAFSQQNMEIIHLIQQSFSKMEISAEINNESFQKFVSFNNQFLEQKRNQEIDQLVENKQIMQQITENQNYLRKLIQQFFDLQNAVQQKHSDLQRKTIFQDQVDQVSAMWSRNEQLIDDLQTSQIDHSTHHFLHFIQVELTHLSSFLAKQVQNQQISAEFIDLAKRLRKSNEKIMNLGEKSKIAKILAERDFYELLESENEQLPIELQQSQVIWRQLFSLKSQINETLVYLLPKIQLLHAAGLHERKIHQSLFVNQTAEQIMQYTESFDKLTEDIVLLEDLVSENQLVSKFIRPLFSPFLIRSIFFQLISTIQQVEKVEYYDDTQAIKYSIQKFQEAYINQNIKVMRQIPLQLIEYLTSIAFKPIFNQNTPLLHRQQYIVTNYDHIYSIEKSKIEFSGVNNLLETINQMQNHIIQMNLTGQQHPIKPNFVLNIKDTSFYEVINQINKVFVDFDSLQQNLVKGQQYQLQALLVEIPLLQQLYRKFTLIQQILLSINSQLKTHQNIVNLPDKFIFTKNDFSVFNPSCQLYSLLSDKSEITEQFKLVVEKYNECCKQILQLKELNYELEQCIEITEVQQDYICYQTAIEDFVHHLLSSYFGFTPNLIQQLDAHKNVLYPVQNLIFSQQISKILEFYLGSKFDDQQTQAHLVKEQTKLIYQIIAQIAENQEIYKRKFMLDELVQFDFERKSIQSHLSQFNKALMNKHAFISTITQKLQKYKLTGLRIFQVPAEVIQLSSLNGVSALMLIKSLQQKKQNVVLGNFDILVNLLPQTQINLDTIDQFYNILQKEYDSEVEKAFEQGKLQLETVLELEMYAHQAAIITQYFLKQNPDELIQKEFLGCTKQILLLPYQLNFIQLVKLELEQKQQRFIEQNAQNALCQIMEQVEKHFQECSKVVEHIQTLEQRYLAPIELVKVIQGVLGKVTKKDNLVKRVLEIAGEVENISYQEKEVEHAKEIDDVVTACCSVVKRTFDNEINNENLQVLLKVVRGQ</sequence>
<gene>
    <name evidence="1" type="ORF">TPC1_30022</name>
</gene>
<protein>
    <submittedName>
        <fullName evidence="1">Uncharacterized protein</fullName>
    </submittedName>
</protein>
<feature type="non-terminal residue" evidence="1">
    <location>
        <position position="1"/>
    </location>
</feature>
<organism evidence="1">
    <name type="scientific">Trepomonas sp. PC1</name>
    <dbReference type="NCBI Taxonomy" id="1076344"/>
    <lineage>
        <taxon>Eukaryota</taxon>
        <taxon>Metamonada</taxon>
        <taxon>Diplomonadida</taxon>
        <taxon>Hexamitidae</taxon>
        <taxon>Hexamitinae</taxon>
        <taxon>Trepomonas</taxon>
    </lineage>
</organism>